<keyword evidence="7 11" id="KW-0238">DNA-binding</keyword>
<dbReference type="InterPro" id="IPR001005">
    <property type="entry name" value="SANT/Myb"/>
</dbReference>
<dbReference type="PROSITE" id="PS51294">
    <property type="entry name" value="HTH_MYB"/>
    <property type="match status" value="1"/>
</dbReference>
<evidence type="ECO:0000256" key="4">
    <source>
        <dbReference type="ARBA" id="ARBA00022864"/>
    </source>
</evidence>
<dbReference type="PROSITE" id="PS50110">
    <property type="entry name" value="RESPONSE_REGULATORY"/>
    <property type="match status" value="1"/>
</dbReference>
<dbReference type="Proteomes" id="UP000636709">
    <property type="component" value="Unassembled WGS sequence"/>
</dbReference>
<keyword evidence="4" id="KW-0932">Cytokinin signaling pathway</keyword>
<dbReference type="FunFam" id="1.10.10.60:FF:000007">
    <property type="entry name" value="Two-component response regulator"/>
    <property type="match status" value="1"/>
</dbReference>
<comment type="function">
    <text evidence="11">Transcriptional activator that binds specific DNA sequence.</text>
</comment>
<dbReference type="PANTHER" id="PTHR43874:SF135">
    <property type="entry name" value="TWO-COMPONENT RESPONSE REGULATOR ORR22"/>
    <property type="match status" value="1"/>
</dbReference>
<keyword evidence="8 11" id="KW-0010">Activator</keyword>
<comment type="similarity">
    <text evidence="2">Belongs to the ARR family. Type-B subfamily.</text>
</comment>
<dbReference type="InterPro" id="IPR009057">
    <property type="entry name" value="Homeodomain-like_sf"/>
</dbReference>
<evidence type="ECO:0000256" key="2">
    <source>
        <dbReference type="ARBA" id="ARBA00006015"/>
    </source>
</evidence>
<dbReference type="SUPFAM" id="SSF52172">
    <property type="entry name" value="CheY-like"/>
    <property type="match status" value="1"/>
</dbReference>
<comment type="subcellular location">
    <subcellularLocation>
        <location evidence="1 11">Nucleus</location>
    </subcellularLocation>
</comment>
<accession>A0A835KJI7</accession>
<dbReference type="OrthoDB" id="60033at2759"/>
<dbReference type="InterPro" id="IPR001789">
    <property type="entry name" value="Sig_transdc_resp-reg_receiver"/>
</dbReference>
<feature type="compositionally biased region" description="Acidic residues" evidence="13">
    <location>
        <begin position="195"/>
        <end position="210"/>
    </location>
</feature>
<evidence type="ECO:0000256" key="6">
    <source>
        <dbReference type="ARBA" id="ARBA00023015"/>
    </source>
</evidence>
<proteinExistence type="inferred from homology"/>
<dbReference type="InterPro" id="IPR011006">
    <property type="entry name" value="CheY-like_superfamily"/>
</dbReference>
<dbReference type="Gene3D" id="3.40.50.2300">
    <property type="match status" value="1"/>
</dbReference>
<keyword evidence="5 11" id="KW-0902">Two-component regulatory system</keyword>
<evidence type="ECO:0000259" key="15">
    <source>
        <dbReference type="PROSITE" id="PS51294"/>
    </source>
</evidence>
<dbReference type="GO" id="GO:0000160">
    <property type="term" value="P:phosphorelay signal transduction system"/>
    <property type="evidence" value="ECO:0007669"/>
    <property type="project" value="UniProtKB-KW"/>
</dbReference>
<dbReference type="AlphaFoldDB" id="A0A835KJI7"/>
<keyword evidence="6 11" id="KW-0805">Transcription regulation</keyword>
<dbReference type="CDD" id="cd17584">
    <property type="entry name" value="REC_typeB_ARR-like"/>
    <property type="match status" value="1"/>
</dbReference>
<evidence type="ECO:0000256" key="1">
    <source>
        <dbReference type="ARBA" id="ARBA00004123"/>
    </source>
</evidence>
<dbReference type="Pfam" id="PF00249">
    <property type="entry name" value="Myb_DNA-binding"/>
    <property type="match status" value="1"/>
</dbReference>
<evidence type="ECO:0000256" key="3">
    <source>
        <dbReference type="ARBA" id="ARBA00022553"/>
    </source>
</evidence>
<protein>
    <recommendedName>
        <fullName evidence="11">Two-component response regulator</fullName>
    </recommendedName>
</protein>
<dbReference type="InterPro" id="IPR006447">
    <property type="entry name" value="Myb_dom_plants"/>
</dbReference>
<evidence type="ECO:0000256" key="5">
    <source>
        <dbReference type="ARBA" id="ARBA00023012"/>
    </source>
</evidence>
<keyword evidence="17" id="KW-1185">Reference proteome</keyword>
<dbReference type="NCBIfam" id="TIGR01557">
    <property type="entry name" value="myb_SHAQKYF"/>
    <property type="match status" value="1"/>
</dbReference>
<keyword evidence="10 11" id="KW-0539">Nucleus</keyword>
<dbReference type="GO" id="GO:0003700">
    <property type="term" value="F:DNA-binding transcription factor activity"/>
    <property type="evidence" value="ECO:0007669"/>
    <property type="project" value="UniProtKB-UniRule"/>
</dbReference>
<evidence type="ECO:0000313" key="16">
    <source>
        <dbReference type="EMBL" id="KAF8732989.1"/>
    </source>
</evidence>
<feature type="modified residue" description="4-aspartylphosphate" evidence="12">
    <location>
        <position position="79"/>
    </location>
</feature>
<dbReference type="PANTHER" id="PTHR43874">
    <property type="entry name" value="TWO-COMPONENT RESPONSE REGULATOR"/>
    <property type="match status" value="1"/>
</dbReference>
<dbReference type="InterPro" id="IPR045279">
    <property type="entry name" value="ARR-like"/>
</dbReference>
<feature type="domain" description="HTH myb-type" evidence="15">
    <location>
        <begin position="214"/>
        <end position="273"/>
    </location>
</feature>
<feature type="domain" description="Response regulatory" evidence="14">
    <location>
        <begin position="28"/>
        <end position="143"/>
    </location>
</feature>
<keyword evidence="9 11" id="KW-0804">Transcription</keyword>
<dbReference type="InterPro" id="IPR017053">
    <property type="entry name" value="Response_reg_B-typ_pln"/>
</dbReference>
<feature type="region of interest" description="Disordered" evidence="13">
    <location>
        <begin position="169"/>
        <end position="210"/>
    </location>
</feature>
<dbReference type="GO" id="GO:0003677">
    <property type="term" value="F:DNA binding"/>
    <property type="evidence" value="ECO:0007669"/>
    <property type="project" value="UniProtKB-KW"/>
</dbReference>
<dbReference type="SMART" id="SM00448">
    <property type="entry name" value="REC"/>
    <property type="match status" value="1"/>
</dbReference>
<evidence type="ECO:0000256" key="13">
    <source>
        <dbReference type="SAM" id="MobiDB-lite"/>
    </source>
</evidence>
<gene>
    <name evidence="16" type="ORF">HU200_015344</name>
</gene>
<evidence type="ECO:0000256" key="10">
    <source>
        <dbReference type="ARBA" id="ARBA00023242"/>
    </source>
</evidence>
<evidence type="ECO:0000313" key="17">
    <source>
        <dbReference type="Proteomes" id="UP000636709"/>
    </source>
</evidence>
<dbReference type="EMBL" id="JACEFO010001603">
    <property type="protein sequence ID" value="KAF8732989.1"/>
    <property type="molecule type" value="Genomic_DNA"/>
</dbReference>
<dbReference type="GO" id="GO:0005634">
    <property type="term" value="C:nucleus"/>
    <property type="evidence" value="ECO:0007669"/>
    <property type="project" value="UniProtKB-SubCell"/>
</dbReference>
<dbReference type="FunFam" id="3.40.50.2300:FF:000132">
    <property type="entry name" value="Two-component response regulator"/>
    <property type="match status" value="1"/>
</dbReference>
<name>A0A835KJI7_9POAL</name>
<evidence type="ECO:0000256" key="8">
    <source>
        <dbReference type="ARBA" id="ARBA00023159"/>
    </source>
</evidence>
<evidence type="ECO:0000259" key="14">
    <source>
        <dbReference type="PROSITE" id="PS50110"/>
    </source>
</evidence>
<sequence length="664" mass="72599">MLLGAARMEEKKRMVMGRERDQFPVGMRVLAVDDDPVCLKVLETLLRRCQYHVTTTNQAITALKLLRENRDLFDLVISDVHMPDMDGFKLLELVGLEMDLPVIMLSVNGETKSVMKGITHGACDYLLKPVRIEELRNIWQHVVRRKFSKRERSNLEIYKEFKLPSTDSCHGHNQIVGGASDQSGRISKKRKEMHSDEEDDGDENDFQEGDELSAAKKPRVVWSVELHRKFVAAVNQLGIDKAVPKRILELMNVEKLTRENVASHLQKYRLYLKRLSAVASQQASIVAAFGGRDPSFLHIGAFEGIQGYQPFVPSAALSSFNPHGLLTGTSAATFAVQELAPAMAVQTATNSGIISHCTSDGNKFQYVGLQENQQANLAQGSTTSLGLPQLQHKWIHQENNDLSTVFSGSALANSLSGALQRVTSTPLPPQELLECTQAKLGIQASMPMPSMNSELVERTVGVSSNLQDSRLSQQGALPINDGFSADKLQLHDPFDGTSGTKFSVTMPVCPSGSLTTTNNTKSGASSCGTVLLAPDTGRHSNYLQFGGAGNSRDELDGTKQDHLHSQGLSIGSFNHDFGACMTERTNASMSSLIPEMKIHPLTSDDKLKQKNIYDFGIPKLHGGFSSSSCNFDGLLSSMIKAEKDDLSFADNDLGGDFFPLGACI</sequence>
<evidence type="ECO:0000256" key="11">
    <source>
        <dbReference type="PIRNR" id="PIRNR036392"/>
    </source>
</evidence>
<dbReference type="SUPFAM" id="SSF46689">
    <property type="entry name" value="Homeodomain-like"/>
    <property type="match status" value="1"/>
</dbReference>
<reference evidence="16" key="1">
    <citation type="submission" date="2020-07" db="EMBL/GenBank/DDBJ databases">
        <title>Genome sequence and genetic diversity analysis of an under-domesticated orphan crop, white fonio (Digitaria exilis).</title>
        <authorList>
            <person name="Bennetzen J.L."/>
            <person name="Chen S."/>
            <person name="Ma X."/>
            <person name="Wang X."/>
            <person name="Yssel A.E.J."/>
            <person name="Chaluvadi S.R."/>
            <person name="Johnson M."/>
            <person name="Gangashetty P."/>
            <person name="Hamidou F."/>
            <person name="Sanogo M.D."/>
            <person name="Zwaenepoel A."/>
            <person name="Wallace J."/>
            <person name="Van De Peer Y."/>
            <person name="Van Deynze A."/>
        </authorList>
    </citation>
    <scope>NUCLEOTIDE SEQUENCE</scope>
    <source>
        <tissue evidence="16">Leaves</tissue>
    </source>
</reference>
<dbReference type="Pfam" id="PF00072">
    <property type="entry name" value="Response_reg"/>
    <property type="match status" value="1"/>
</dbReference>
<dbReference type="GO" id="GO:0009736">
    <property type="term" value="P:cytokinin-activated signaling pathway"/>
    <property type="evidence" value="ECO:0007669"/>
    <property type="project" value="UniProtKB-KW"/>
</dbReference>
<dbReference type="PIRSF" id="PIRSF036392">
    <property type="entry name" value="RR_ARR_type-B"/>
    <property type="match status" value="1"/>
</dbReference>
<evidence type="ECO:0000256" key="7">
    <source>
        <dbReference type="ARBA" id="ARBA00023125"/>
    </source>
</evidence>
<organism evidence="16 17">
    <name type="scientific">Digitaria exilis</name>
    <dbReference type="NCBI Taxonomy" id="1010633"/>
    <lineage>
        <taxon>Eukaryota</taxon>
        <taxon>Viridiplantae</taxon>
        <taxon>Streptophyta</taxon>
        <taxon>Embryophyta</taxon>
        <taxon>Tracheophyta</taxon>
        <taxon>Spermatophyta</taxon>
        <taxon>Magnoliopsida</taxon>
        <taxon>Liliopsida</taxon>
        <taxon>Poales</taxon>
        <taxon>Poaceae</taxon>
        <taxon>PACMAD clade</taxon>
        <taxon>Panicoideae</taxon>
        <taxon>Panicodae</taxon>
        <taxon>Paniceae</taxon>
        <taxon>Anthephorinae</taxon>
        <taxon>Digitaria</taxon>
    </lineage>
</organism>
<dbReference type="InterPro" id="IPR017930">
    <property type="entry name" value="Myb_dom"/>
</dbReference>
<evidence type="ECO:0000256" key="12">
    <source>
        <dbReference type="PROSITE-ProRule" id="PRU00169"/>
    </source>
</evidence>
<comment type="caution">
    <text evidence="16">The sequence shown here is derived from an EMBL/GenBank/DDBJ whole genome shotgun (WGS) entry which is preliminary data.</text>
</comment>
<evidence type="ECO:0000256" key="9">
    <source>
        <dbReference type="ARBA" id="ARBA00023163"/>
    </source>
</evidence>
<keyword evidence="3 12" id="KW-0597">Phosphoprotein</keyword>
<dbReference type="Gene3D" id="1.10.10.60">
    <property type="entry name" value="Homeodomain-like"/>
    <property type="match status" value="1"/>
</dbReference>